<proteinExistence type="predicted"/>
<organism evidence="2 3">
    <name type="scientific">Lutibaculum baratangense AMV1</name>
    <dbReference type="NCBI Taxonomy" id="631454"/>
    <lineage>
        <taxon>Bacteria</taxon>
        <taxon>Pseudomonadati</taxon>
        <taxon>Pseudomonadota</taxon>
        <taxon>Alphaproteobacteria</taxon>
        <taxon>Hyphomicrobiales</taxon>
        <taxon>Tepidamorphaceae</taxon>
        <taxon>Lutibaculum</taxon>
    </lineage>
</organism>
<dbReference type="EMBL" id="AWXZ01000016">
    <property type="protein sequence ID" value="ESR26212.1"/>
    <property type="molecule type" value="Genomic_DNA"/>
</dbReference>
<dbReference type="AlphaFoldDB" id="V4R2N0"/>
<reference evidence="2 3" key="1">
    <citation type="journal article" date="2014" name="Genome Announc.">
        <title>Draft Genome Sequence of Lutibaculum baratangense Strain AMV1T, Isolated from a Mud Volcano in Andamans, India.</title>
        <authorList>
            <person name="Singh A."/>
            <person name="Sreenivas A."/>
            <person name="Sathyanarayana Reddy G."/>
            <person name="Pinnaka A.K."/>
            <person name="Shivaji S."/>
        </authorList>
    </citation>
    <scope>NUCLEOTIDE SEQUENCE [LARGE SCALE GENOMIC DNA]</scope>
    <source>
        <strain evidence="2 3">AMV1</strain>
    </source>
</reference>
<feature type="region of interest" description="Disordered" evidence="1">
    <location>
        <begin position="1"/>
        <end position="39"/>
    </location>
</feature>
<evidence type="ECO:0000313" key="2">
    <source>
        <dbReference type="EMBL" id="ESR26212.1"/>
    </source>
</evidence>
<evidence type="ECO:0000313" key="3">
    <source>
        <dbReference type="Proteomes" id="UP000017819"/>
    </source>
</evidence>
<evidence type="ECO:0000256" key="1">
    <source>
        <dbReference type="SAM" id="MobiDB-lite"/>
    </source>
</evidence>
<dbReference type="Proteomes" id="UP000017819">
    <property type="component" value="Unassembled WGS sequence"/>
</dbReference>
<name>V4R2N0_9HYPH</name>
<comment type="caution">
    <text evidence="2">The sequence shown here is derived from an EMBL/GenBank/DDBJ whole genome shotgun (WGS) entry which is preliminary data.</text>
</comment>
<keyword evidence="3" id="KW-1185">Reference proteome</keyword>
<feature type="compositionally biased region" description="Basic residues" evidence="1">
    <location>
        <begin position="30"/>
        <end position="39"/>
    </location>
</feature>
<accession>V4R2N0</accession>
<sequence>MAGVTADGCRYSRSGGETSGKNRESPSSRWRVRRSFVHQ</sequence>
<dbReference type="STRING" id="631454.N177_1071"/>
<gene>
    <name evidence="2" type="ORF">N177_1071</name>
</gene>
<protein>
    <submittedName>
        <fullName evidence="2">Uncharacterized protein</fullName>
    </submittedName>
</protein>